<dbReference type="EMBL" id="HBIM01011806">
    <property type="protein sequence ID" value="CAE0412500.1"/>
    <property type="molecule type" value="Transcribed_RNA"/>
</dbReference>
<accession>A0A7S3L5S1</accession>
<proteinExistence type="predicted"/>
<protein>
    <submittedName>
        <fullName evidence="1">Uncharacterized protein</fullName>
    </submittedName>
</protein>
<evidence type="ECO:0000313" key="1">
    <source>
        <dbReference type="EMBL" id="CAE0412500.1"/>
    </source>
</evidence>
<sequence>MERSGKEHNGSMSATMPKGILGYGSHAKEYQRVYAQSVEIESVEQGKTILGSSHPQPLLSGLGNDLKVPTEVSQRVQGFASSKPPPISFFEEHDQFVADV</sequence>
<name>A0A7S3L5S1_9STRA</name>
<organism evidence="1">
    <name type="scientific">Amphora coffeiformis</name>
    <dbReference type="NCBI Taxonomy" id="265554"/>
    <lineage>
        <taxon>Eukaryota</taxon>
        <taxon>Sar</taxon>
        <taxon>Stramenopiles</taxon>
        <taxon>Ochrophyta</taxon>
        <taxon>Bacillariophyta</taxon>
        <taxon>Bacillariophyceae</taxon>
        <taxon>Bacillariophycidae</taxon>
        <taxon>Thalassiophysales</taxon>
        <taxon>Catenulaceae</taxon>
        <taxon>Amphora</taxon>
    </lineage>
</organism>
<dbReference type="AlphaFoldDB" id="A0A7S3L5S1"/>
<reference evidence="1" key="1">
    <citation type="submission" date="2021-01" db="EMBL/GenBank/DDBJ databases">
        <authorList>
            <person name="Corre E."/>
            <person name="Pelletier E."/>
            <person name="Niang G."/>
            <person name="Scheremetjew M."/>
            <person name="Finn R."/>
            <person name="Kale V."/>
            <person name="Holt S."/>
            <person name="Cochrane G."/>
            <person name="Meng A."/>
            <person name="Brown T."/>
            <person name="Cohen L."/>
        </authorList>
    </citation>
    <scope>NUCLEOTIDE SEQUENCE</scope>
    <source>
        <strain evidence="1">CCMP127</strain>
    </source>
</reference>
<gene>
    <name evidence="1" type="ORF">ACOF00016_LOCUS9764</name>
</gene>